<dbReference type="EMBL" id="SLXP01000002">
    <property type="protein sequence ID" value="TCP43281.1"/>
    <property type="molecule type" value="Genomic_DNA"/>
</dbReference>
<dbReference type="Proteomes" id="UP000294835">
    <property type="component" value="Unassembled WGS sequence"/>
</dbReference>
<sequence length="100" mass="11064">MPQGIKIATCCYCGTRAALTLRGEVRHELSCAACGAPLREMKRLPADAAGKPARPRCTPTRPEPAKPKAKPKAKPMKKRRKPLWRKALEEAVDLVEDLFD</sequence>
<evidence type="ECO:0000256" key="1">
    <source>
        <dbReference type="SAM" id="MobiDB-lite"/>
    </source>
</evidence>
<dbReference type="OrthoDB" id="7868311at2"/>
<feature type="compositionally biased region" description="Basic residues" evidence="1">
    <location>
        <begin position="67"/>
        <end position="82"/>
    </location>
</feature>
<name>A0A4R2Q924_9RHOB</name>
<organism evidence="2 3">
    <name type="scientific">Rhodovulum marinum</name>
    <dbReference type="NCBI Taxonomy" id="320662"/>
    <lineage>
        <taxon>Bacteria</taxon>
        <taxon>Pseudomonadati</taxon>
        <taxon>Pseudomonadota</taxon>
        <taxon>Alphaproteobacteria</taxon>
        <taxon>Rhodobacterales</taxon>
        <taxon>Paracoccaceae</taxon>
        <taxon>Rhodovulum</taxon>
    </lineage>
</organism>
<gene>
    <name evidence="2" type="ORF">EV662_102479</name>
</gene>
<accession>A0A4R2Q924</accession>
<comment type="caution">
    <text evidence="2">The sequence shown here is derived from an EMBL/GenBank/DDBJ whole genome shotgun (WGS) entry which is preliminary data.</text>
</comment>
<dbReference type="RefSeq" id="WP_132461117.1">
    <property type="nucleotide sequence ID" value="NZ_SLXP01000002.1"/>
</dbReference>
<evidence type="ECO:0000313" key="3">
    <source>
        <dbReference type="Proteomes" id="UP000294835"/>
    </source>
</evidence>
<feature type="region of interest" description="Disordered" evidence="1">
    <location>
        <begin position="45"/>
        <end position="82"/>
    </location>
</feature>
<reference evidence="2 3" key="1">
    <citation type="submission" date="2019-03" db="EMBL/GenBank/DDBJ databases">
        <title>Genomic Encyclopedia of Type Strains, Phase IV (KMG-IV): sequencing the most valuable type-strain genomes for metagenomic binning, comparative biology and taxonomic classification.</title>
        <authorList>
            <person name="Goeker M."/>
        </authorList>
    </citation>
    <scope>NUCLEOTIDE SEQUENCE [LARGE SCALE GENOMIC DNA]</scope>
    <source>
        <strain evidence="2 3">DSM 18063</strain>
    </source>
</reference>
<keyword evidence="3" id="KW-1185">Reference proteome</keyword>
<dbReference type="AlphaFoldDB" id="A0A4R2Q924"/>
<protein>
    <submittedName>
        <fullName evidence="2">Uncharacterized protein</fullName>
    </submittedName>
</protein>
<evidence type="ECO:0000313" key="2">
    <source>
        <dbReference type="EMBL" id="TCP43281.1"/>
    </source>
</evidence>
<proteinExistence type="predicted"/>